<name>A0A5A7T0I0_CUCMM</name>
<comment type="caution">
    <text evidence="1">The sequence shown here is derived from an EMBL/GenBank/DDBJ whole genome shotgun (WGS) entry which is preliminary data.</text>
</comment>
<dbReference type="EMBL" id="SSTE01020204">
    <property type="protein sequence ID" value="KAA0035087.1"/>
    <property type="molecule type" value="Genomic_DNA"/>
</dbReference>
<reference evidence="3 4" key="1">
    <citation type="submission" date="2019-08" db="EMBL/GenBank/DDBJ databases">
        <title>Draft genome sequences of two oriental melons (Cucumis melo L. var makuwa).</title>
        <authorList>
            <person name="Kwon S.-Y."/>
        </authorList>
    </citation>
    <scope>NUCLEOTIDE SEQUENCE [LARGE SCALE GENOMIC DNA]</scope>
    <source>
        <strain evidence="4">cv. Chang Bougi</strain>
        <strain evidence="3">cv. SW 3</strain>
        <tissue evidence="1">Leaf</tissue>
    </source>
</reference>
<gene>
    <name evidence="2" type="ORF">E5676_scaffold1369G00040</name>
    <name evidence="1" type="ORF">E6C27_scaffold57G001590</name>
</gene>
<evidence type="ECO:0000313" key="3">
    <source>
        <dbReference type="Proteomes" id="UP000321393"/>
    </source>
</evidence>
<accession>A0A5A7T0I0</accession>
<organism evidence="1 3">
    <name type="scientific">Cucumis melo var. makuwa</name>
    <name type="common">Oriental melon</name>
    <dbReference type="NCBI Taxonomy" id="1194695"/>
    <lineage>
        <taxon>Eukaryota</taxon>
        <taxon>Viridiplantae</taxon>
        <taxon>Streptophyta</taxon>
        <taxon>Embryophyta</taxon>
        <taxon>Tracheophyta</taxon>
        <taxon>Spermatophyta</taxon>
        <taxon>Magnoliopsida</taxon>
        <taxon>eudicotyledons</taxon>
        <taxon>Gunneridae</taxon>
        <taxon>Pentapetalae</taxon>
        <taxon>rosids</taxon>
        <taxon>fabids</taxon>
        <taxon>Cucurbitales</taxon>
        <taxon>Cucurbitaceae</taxon>
        <taxon>Benincaseae</taxon>
        <taxon>Cucumis</taxon>
    </lineage>
</organism>
<dbReference type="AlphaFoldDB" id="A0A5A7T0I0"/>
<dbReference type="OrthoDB" id="1743935at2759"/>
<dbReference type="EMBL" id="SSTD01014912">
    <property type="protein sequence ID" value="TYK03593.1"/>
    <property type="molecule type" value="Genomic_DNA"/>
</dbReference>
<evidence type="ECO:0000313" key="1">
    <source>
        <dbReference type="EMBL" id="KAA0035087.1"/>
    </source>
</evidence>
<sequence>MPFGLLLGPDSPFVDEPCGRTPMEKFLGHWILTNVCLKKVNILASASSTTTRTAPLLPLSLRSYLEALAGDLGCFPLDDEVYPPSSHWQTLTPVILRSYLVFRVCLDLGVSMELESVFDLEPEARGYRVHTGYISLLTLSVLHDNDAIVEVEFLVPDKVP</sequence>
<dbReference type="Proteomes" id="UP000321393">
    <property type="component" value="Unassembled WGS sequence"/>
</dbReference>
<protein>
    <submittedName>
        <fullName evidence="1 2">Signal anchor</fullName>
    </submittedName>
</protein>
<proteinExistence type="predicted"/>
<dbReference type="Proteomes" id="UP000321947">
    <property type="component" value="Unassembled WGS sequence"/>
</dbReference>
<evidence type="ECO:0000313" key="4">
    <source>
        <dbReference type="Proteomes" id="UP000321947"/>
    </source>
</evidence>
<evidence type="ECO:0000313" key="2">
    <source>
        <dbReference type="EMBL" id="TYK03593.1"/>
    </source>
</evidence>